<gene>
    <name evidence="10" type="ORF">SAMN05421852_10496</name>
</gene>
<feature type="transmembrane region" description="Helical" evidence="8">
    <location>
        <begin position="12"/>
        <end position="32"/>
    </location>
</feature>
<keyword evidence="11" id="KW-1185">Reference proteome</keyword>
<dbReference type="EMBL" id="FORR01000004">
    <property type="protein sequence ID" value="SFJ07216.1"/>
    <property type="molecule type" value="Genomic_DNA"/>
</dbReference>
<dbReference type="GO" id="GO:0005886">
    <property type="term" value="C:plasma membrane"/>
    <property type="evidence" value="ECO:0007669"/>
    <property type="project" value="UniProtKB-SubCell"/>
</dbReference>
<evidence type="ECO:0000313" key="10">
    <source>
        <dbReference type="EMBL" id="SFJ07216.1"/>
    </source>
</evidence>
<comment type="subcellular location">
    <subcellularLocation>
        <location evidence="1">Cell inner membrane</location>
        <topology evidence="1">Single-pass membrane protein</topology>
    </subcellularLocation>
</comment>
<accession>A0A1I3NEL0</accession>
<evidence type="ECO:0000256" key="4">
    <source>
        <dbReference type="ARBA" id="ARBA00022519"/>
    </source>
</evidence>
<evidence type="ECO:0000256" key="5">
    <source>
        <dbReference type="ARBA" id="ARBA00022692"/>
    </source>
</evidence>
<dbReference type="OrthoDB" id="2990208at2"/>
<dbReference type="InterPro" id="IPR022346">
    <property type="entry name" value="T2SS_GspH"/>
</dbReference>
<dbReference type="AlphaFoldDB" id="A0A1I3NEL0"/>
<evidence type="ECO:0000256" key="2">
    <source>
        <dbReference type="ARBA" id="ARBA00022475"/>
    </source>
</evidence>
<dbReference type="InterPro" id="IPR016785">
    <property type="entry name" value="ComGD"/>
</dbReference>
<dbReference type="GO" id="GO:0030420">
    <property type="term" value="P:establishment of competence for transformation"/>
    <property type="evidence" value="ECO:0007669"/>
    <property type="project" value="InterPro"/>
</dbReference>
<dbReference type="RefSeq" id="WP_093228845.1">
    <property type="nucleotide sequence ID" value="NZ_FORR01000004.1"/>
</dbReference>
<evidence type="ECO:0000256" key="7">
    <source>
        <dbReference type="ARBA" id="ARBA00023136"/>
    </source>
</evidence>
<dbReference type="STRING" id="46223.SAMN05421852_10496"/>
<sequence>MESKKNQMEAGWTVVELLLTLIILSCLLLLAVPAVSEMGKRVEQALLLDLLSSDIQLAQMEALSRQKEVKIEFSPDMLQIVQEKRYLHRTKLPANYRIQTNFPNQSLYFRETGQAVGGTIRLLQGEIMVGKIIVQVASGRPKVELEWK</sequence>
<dbReference type="GO" id="GO:0015628">
    <property type="term" value="P:protein secretion by the type II secretion system"/>
    <property type="evidence" value="ECO:0007669"/>
    <property type="project" value="InterPro"/>
</dbReference>
<dbReference type="PIRSF" id="PIRSF021292">
    <property type="entry name" value="Competence_ComGD"/>
    <property type="match status" value="1"/>
</dbReference>
<dbReference type="Pfam" id="PF12019">
    <property type="entry name" value="GspH"/>
    <property type="match status" value="1"/>
</dbReference>
<evidence type="ECO:0000256" key="1">
    <source>
        <dbReference type="ARBA" id="ARBA00004377"/>
    </source>
</evidence>
<keyword evidence="7 8" id="KW-0472">Membrane</keyword>
<dbReference type="GO" id="GO:0015627">
    <property type="term" value="C:type II protein secretion system complex"/>
    <property type="evidence" value="ECO:0007669"/>
    <property type="project" value="InterPro"/>
</dbReference>
<protein>
    <recommendedName>
        <fullName evidence="9">General secretion pathway GspH domain-containing protein</fullName>
    </recommendedName>
</protein>
<evidence type="ECO:0000313" key="11">
    <source>
        <dbReference type="Proteomes" id="UP000199545"/>
    </source>
</evidence>
<reference evidence="10 11" key="1">
    <citation type="submission" date="2016-10" db="EMBL/GenBank/DDBJ databases">
        <authorList>
            <person name="de Groot N.N."/>
        </authorList>
    </citation>
    <scope>NUCLEOTIDE SEQUENCE [LARGE SCALE GENOMIC DNA]</scope>
    <source>
        <strain evidence="10 11">DSM 44778</strain>
    </source>
</reference>
<keyword evidence="4" id="KW-0997">Cell inner membrane</keyword>
<evidence type="ECO:0000259" key="9">
    <source>
        <dbReference type="Pfam" id="PF12019"/>
    </source>
</evidence>
<name>A0A1I3NEL0_9BACL</name>
<proteinExistence type="predicted"/>
<evidence type="ECO:0000256" key="6">
    <source>
        <dbReference type="ARBA" id="ARBA00022989"/>
    </source>
</evidence>
<dbReference type="SUPFAM" id="SSF54523">
    <property type="entry name" value="Pili subunits"/>
    <property type="match status" value="1"/>
</dbReference>
<feature type="domain" description="General secretion pathway GspH" evidence="9">
    <location>
        <begin position="51"/>
        <end position="123"/>
    </location>
</feature>
<dbReference type="InterPro" id="IPR045584">
    <property type="entry name" value="Pilin-like"/>
</dbReference>
<keyword evidence="6 8" id="KW-1133">Transmembrane helix</keyword>
<dbReference type="Proteomes" id="UP000199545">
    <property type="component" value="Unassembled WGS sequence"/>
</dbReference>
<keyword evidence="3" id="KW-0488">Methylation</keyword>
<organism evidence="10 11">
    <name type="scientific">Thermoflavimicrobium dichotomicum</name>
    <dbReference type="NCBI Taxonomy" id="46223"/>
    <lineage>
        <taxon>Bacteria</taxon>
        <taxon>Bacillati</taxon>
        <taxon>Bacillota</taxon>
        <taxon>Bacilli</taxon>
        <taxon>Bacillales</taxon>
        <taxon>Thermoactinomycetaceae</taxon>
        <taxon>Thermoflavimicrobium</taxon>
    </lineage>
</organism>
<evidence type="ECO:0000256" key="3">
    <source>
        <dbReference type="ARBA" id="ARBA00022481"/>
    </source>
</evidence>
<evidence type="ECO:0000256" key="8">
    <source>
        <dbReference type="SAM" id="Phobius"/>
    </source>
</evidence>
<keyword evidence="5 8" id="KW-0812">Transmembrane</keyword>
<keyword evidence="2" id="KW-1003">Cell membrane</keyword>